<keyword evidence="1" id="KW-0614">Plasmid</keyword>
<dbReference type="OrthoDB" id="1629754at2"/>
<protein>
    <submittedName>
        <fullName evidence="1">DUF2313 domain-containing protein</fullName>
    </submittedName>
</protein>
<dbReference type="Proteomes" id="UP000324646">
    <property type="component" value="Plasmid pCT01"/>
</dbReference>
<sequence length="173" mass="20091">MQYLPNYYRTSKVMTNITDVYDIELQEFQTKLDNTLNQFFVDLADASLERWEKELGISVNKNKDIKYRRSVIKSKIRGQGTITINLIKNVAESYSNGEVEVTENNSNYSFTITFVGTKGIPPNMDDLKNAIEDIKPAHLGFTFEYTYNTYQYLSQFTHADLALYTHIDLREVI</sequence>
<gene>
    <name evidence="1" type="ORF">FQB35_15515</name>
</gene>
<accession>A0A5C0SLL3</accession>
<proteinExistence type="predicted"/>
<dbReference type="InterPro" id="IPR018755">
    <property type="entry name" value="Phage_Mu_Gp48"/>
</dbReference>
<evidence type="ECO:0000313" key="2">
    <source>
        <dbReference type="Proteomes" id="UP000324646"/>
    </source>
</evidence>
<dbReference type="Pfam" id="PF10076">
    <property type="entry name" value="Phage_Mu_Gp48"/>
    <property type="match status" value="1"/>
</dbReference>
<dbReference type="KEGG" id="crs:FQB35_15515"/>
<name>A0A5C0SLL3_CRATE</name>
<dbReference type="AlphaFoldDB" id="A0A5C0SLL3"/>
<organism evidence="1 2">
    <name type="scientific">Crassaminicella thermophila</name>
    <dbReference type="NCBI Taxonomy" id="2599308"/>
    <lineage>
        <taxon>Bacteria</taxon>
        <taxon>Bacillati</taxon>
        <taxon>Bacillota</taxon>
        <taxon>Clostridia</taxon>
        <taxon>Eubacteriales</taxon>
        <taxon>Clostridiaceae</taxon>
        <taxon>Crassaminicella</taxon>
    </lineage>
</organism>
<evidence type="ECO:0000313" key="1">
    <source>
        <dbReference type="EMBL" id="QEK13769.1"/>
    </source>
</evidence>
<keyword evidence="2" id="KW-1185">Reference proteome</keyword>
<dbReference type="EMBL" id="CP042244">
    <property type="protein sequence ID" value="QEK13769.1"/>
    <property type="molecule type" value="Genomic_DNA"/>
</dbReference>
<geneLocation type="plasmid" evidence="2">
    <name>pct01</name>
</geneLocation>
<reference evidence="1 2" key="1">
    <citation type="submission" date="2019-07" db="EMBL/GenBank/DDBJ databases">
        <title>Complete genome of Crassaminicella thermophila SY095.</title>
        <authorList>
            <person name="Li X."/>
        </authorList>
    </citation>
    <scope>NUCLEOTIDE SEQUENCE [LARGE SCALE GENOMIC DNA]</scope>
    <source>
        <strain evidence="1 2">SY095</strain>
        <plasmid evidence="2">pct01</plasmid>
    </source>
</reference>